<dbReference type="PROSITE" id="PS51257">
    <property type="entry name" value="PROKAR_LIPOPROTEIN"/>
    <property type="match status" value="1"/>
</dbReference>
<dbReference type="Proteomes" id="UP000182743">
    <property type="component" value="Unassembled WGS sequence"/>
</dbReference>
<reference evidence="1 2" key="1">
    <citation type="submission" date="2016-08" db="EMBL/GenBank/DDBJ databases">
        <title>Genome-based comparison of Moorella thermoacetic strains.</title>
        <authorList>
            <person name="Poehlein A."/>
            <person name="Bengelsdorf F.R."/>
            <person name="Esser C."/>
            <person name="Duerre P."/>
            <person name="Daniel R."/>
        </authorList>
    </citation>
    <scope>NUCLEOTIDE SEQUENCE [LARGE SCALE GENOMIC DNA]</scope>
    <source>
        <strain evidence="1 2">DSM 11768</strain>
    </source>
</reference>
<protein>
    <submittedName>
        <fullName evidence="1">Uncharacterized protein</fullName>
    </submittedName>
</protein>
<evidence type="ECO:0000313" key="2">
    <source>
        <dbReference type="Proteomes" id="UP000182743"/>
    </source>
</evidence>
<proteinExistence type="predicted"/>
<comment type="caution">
    <text evidence="1">The sequence shown here is derived from an EMBL/GenBank/DDBJ whole genome shotgun (WGS) entry which is preliminary data.</text>
</comment>
<evidence type="ECO:0000313" key="1">
    <source>
        <dbReference type="EMBL" id="OIQ08055.1"/>
    </source>
</evidence>
<dbReference type="EMBL" id="MIHH01000017">
    <property type="protein sequence ID" value="OIQ08055.1"/>
    <property type="molecule type" value="Genomic_DNA"/>
</dbReference>
<name>A0A1J5JTZ8_NEOTH</name>
<accession>A0A1J5JTZ8</accession>
<organism evidence="1 2">
    <name type="scientific">Neomoorella thermoacetica</name>
    <name type="common">Clostridium thermoaceticum</name>
    <dbReference type="NCBI Taxonomy" id="1525"/>
    <lineage>
        <taxon>Bacteria</taxon>
        <taxon>Bacillati</taxon>
        <taxon>Bacillota</taxon>
        <taxon>Clostridia</taxon>
        <taxon>Neomoorellales</taxon>
        <taxon>Neomoorellaceae</taxon>
        <taxon>Neomoorella</taxon>
    </lineage>
</organism>
<sequence length="84" mass="8973">MHGATTKKLIVFLLISTLLLILAILLAGCGNQQNKPPAATEKTVMDMAGKNVKLPASIDRVIVAVPVTSWQFWAPGIKSLPSHP</sequence>
<dbReference type="AlphaFoldDB" id="A0A1J5JTZ8"/>
<gene>
    <name evidence="1" type="ORF">MOOR_23350</name>
</gene>
<dbReference type="RefSeq" id="WP_218157996.1">
    <property type="nucleotide sequence ID" value="NZ_MIHH01000017.1"/>
</dbReference>